<keyword evidence="1" id="KW-0175">Coiled coil</keyword>
<dbReference type="OrthoDB" id="2433397at2759"/>
<organism evidence="3 4">
    <name type="scientific">Gigaspora rosea</name>
    <dbReference type="NCBI Taxonomy" id="44941"/>
    <lineage>
        <taxon>Eukaryota</taxon>
        <taxon>Fungi</taxon>
        <taxon>Fungi incertae sedis</taxon>
        <taxon>Mucoromycota</taxon>
        <taxon>Glomeromycotina</taxon>
        <taxon>Glomeromycetes</taxon>
        <taxon>Diversisporales</taxon>
        <taxon>Gigasporaceae</taxon>
        <taxon>Gigaspora</taxon>
    </lineage>
</organism>
<proteinExistence type="predicted"/>
<feature type="compositionally biased region" description="Acidic residues" evidence="2">
    <location>
        <begin position="218"/>
        <end position="237"/>
    </location>
</feature>
<dbReference type="EMBL" id="QKWP01002304">
    <property type="protein sequence ID" value="RIB03880.1"/>
    <property type="molecule type" value="Genomic_DNA"/>
</dbReference>
<dbReference type="AlphaFoldDB" id="A0A397U116"/>
<feature type="region of interest" description="Disordered" evidence="2">
    <location>
        <begin position="218"/>
        <end position="286"/>
    </location>
</feature>
<name>A0A397U116_9GLOM</name>
<feature type="compositionally biased region" description="Basic and acidic residues" evidence="2">
    <location>
        <begin position="238"/>
        <end position="277"/>
    </location>
</feature>
<feature type="region of interest" description="Disordered" evidence="2">
    <location>
        <begin position="1"/>
        <end position="21"/>
    </location>
</feature>
<sequence length="379" mass="44107">MSRNKSKNKVISDDDNSYMENEDYTELSDIEKLSSIYSSDIDTEENFEVQRQEDLSKIHALEKQLEQMRRTNKSSTNQTTQSNMKLTTQSNMELTTQSNMKLATKYGSKYSTKSTTTYIKLSKSNSKSVAKRQSDDIDWSSSDHEQDALRNCAECKILKNCDNITYRYTDPKLIESVIKKVNIYANRSKIRVSPNEDVLDTDNNEQILNNYIFNVDQDEQESREEGEQENQDEQEQENLDKQEKVNQDEHEQVNQDEHEQANQDEHEQANQDEHEQENQDEVNQSSGNEIQTVTQNNKRQNNTKLTKKGLKNLSNNIVNMEPISEFTDNNRSIKAKNNNQSIKAKNVLKRSAKKSKIITNEKQFQPHCSLRMHLNNKKN</sequence>
<evidence type="ECO:0000313" key="3">
    <source>
        <dbReference type="EMBL" id="RIB03880.1"/>
    </source>
</evidence>
<evidence type="ECO:0000313" key="4">
    <source>
        <dbReference type="Proteomes" id="UP000266673"/>
    </source>
</evidence>
<evidence type="ECO:0000256" key="1">
    <source>
        <dbReference type="SAM" id="Coils"/>
    </source>
</evidence>
<comment type="caution">
    <text evidence="3">The sequence shown here is derived from an EMBL/GenBank/DDBJ whole genome shotgun (WGS) entry which is preliminary data.</text>
</comment>
<feature type="coiled-coil region" evidence="1">
    <location>
        <begin position="51"/>
        <end position="78"/>
    </location>
</feature>
<keyword evidence="4" id="KW-1185">Reference proteome</keyword>
<dbReference type="Proteomes" id="UP000266673">
    <property type="component" value="Unassembled WGS sequence"/>
</dbReference>
<evidence type="ECO:0000256" key="2">
    <source>
        <dbReference type="SAM" id="MobiDB-lite"/>
    </source>
</evidence>
<reference evidence="3 4" key="1">
    <citation type="submission" date="2018-06" db="EMBL/GenBank/DDBJ databases">
        <title>Comparative genomics reveals the genomic features of Rhizophagus irregularis, R. cerebriforme, R. diaphanum and Gigaspora rosea, and their symbiotic lifestyle signature.</title>
        <authorList>
            <person name="Morin E."/>
            <person name="San Clemente H."/>
            <person name="Chen E.C.H."/>
            <person name="De La Providencia I."/>
            <person name="Hainaut M."/>
            <person name="Kuo A."/>
            <person name="Kohler A."/>
            <person name="Murat C."/>
            <person name="Tang N."/>
            <person name="Roy S."/>
            <person name="Loubradou J."/>
            <person name="Henrissat B."/>
            <person name="Grigoriev I.V."/>
            <person name="Corradi N."/>
            <person name="Roux C."/>
            <person name="Martin F.M."/>
        </authorList>
    </citation>
    <scope>NUCLEOTIDE SEQUENCE [LARGE SCALE GENOMIC DNA]</scope>
    <source>
        <strain evidence="3 4">DAOM 194757</strain>
    </source>
</reference>
<accession>A0A397U116</accession>
<protein>
    <submittedName>
        <fullName evidence="3">Uncharacterized protein</fullName>
    </submittedName>
</protein>
<gene>
    <name evidence="3" type="ORF">C2G38_2149305</name>
</gene>